<comment type="similarity">
    <text evidence="1 15">Belongs to the helicase family. RecG subfamily.</text>
</comment>
<name>A0A839DUZ4_9PSEU</name>
<dbReference type="NCBIfam" id="NF008167">
    <property type="entry name" value="PRK10917.2-1"/>
    <property type="match status" value="1"/>
</dbReference>
<dbReference type="CDD" id="cd04488">
    <property type="entry name" value="RecG_wedge_OBF"/>
    <property type="match status" value="1"/>
</dbReference>
<feature type="compositionally biased region" description="Acidic residues" evidence="16">
    <location>
        <begin position="519"/>
        <end position="531"/>
    </location>
</feature>
<dbReference type="GO" id="GO:0005524">
    <property type="term" value="F:ATP binding"/>
    <property type="evidence" value="ECO:0007669"/>
    <property type="project" value="UniProtKB-KW"/>
</dbReference>
<dbReference type="NCBIfam" id="TIGR00643">
    <property type="entry name" value="recG"/>
    <property type="match status" value="1"/>
</dbReference>
<dbReference type="InterPro" id="IPR027417">
    <property type="entry name" value="P-loop_NTPase"/>
</dbReference>
<dbReference type="PANTHER" id="PTHR47964">
    <property type="entry name" value="ATP-DEPENDENT DNA HELICASE HOMOLOG RECG, CHLOROPLASTIC"/>
    <property type="match status" value="1"/>
</dbReference>
<evidence type="ECO:0000256" key="13">
    <source>
        <dbReference type="ARBA" id="ARBA00034808"/>
    </source>
</evidence>
<dbReference type="Gene3D" id="2.40.50.140">
    <property type="entry name" value="Nucleic acid-binding proteins"/>
    <property type="match status" value="1"/>
</dbReference>
<organism evidence="19 20">
    <name type="scientific">Halosaccharopolyspora lacisalsi</name>
    <dbReference type="NCBI Taxonomy" id="1000566"/>
    <lineage>
        <taxon>Bacteria</taxon>
        <taxon>Bacillati</taxon>
        <taxon>Actinomycetota</taxon>
        <taxon>Actinomycetes</taxon>
        <taxon>Pseudonocardiales</taxon>
        <taxon>Pseudonocardiaceae</taxon>
        <taxon>Halosaccharopolyspora</taxon>
    </lineage>
</organism>
<evidence type="ECO:0000256" key="5">
    <source>
        <dbReference type="ARBA" id="ARBA00022801"/>
    </source>
</evidence>
<comment type="caution">
    <text evidence="19">The sequence shown here is derived from an EMBL/GenBank/DDBJ whole genome shotgun (WGS) entry which is preliminary data.</text>
</comment>
<reference evidence="19 20" key="1">
    <citation type="submission" date="2020-07" db="EMBL/GenBank/DDBJ databases">
        <title>Sequencing the genomes of 1000 actinobacteria strains.</title>
        <authorList>
            <person name="Klenk H.-P."/>
        </authorList>
    </citation>
    <scope>NUCLEOTIDE SEQUENCE [LARGE SCALE GENOMIC DNA]</scope>
    <source>
        <strain evidence="19 20">DSM 45975</strain>
    </source>
</reference>
<dbReference type="InterPro" id="IPR012340">
    <property type="entry name" value="NA-bd_OB-fold"/>
</dbReference>
<keyword evidence="6 15" id="KW-0347">Helicase</keyword>
<dbReference type="SMART" id="SM00487">
    <property type="entry name" value="DEXDc"/>
    <property type="match status" value="1"/>
</dbReference>
<feature type="region of interest" description="Disordered" evidence="16">
    <location>
        <begin position="510"/>
        <end position="535"/>
    </location>
</feature>
<evidence type="ECO:0000256" key="10">
    <source>
        <dbReference type="ARBA" id="ARBA00023204"/>
    </source>
</evidence>
<keyword evidence="9 15" id="KW-0233">DNA recombination</keyword>
<comment type="catalytic activity">
    <reaction evidence="12 15">
        <text>Couples ATP hydrolysis with the unwinding of duplex DNA by translocating in the 3'-5' direction.</text>
        <dbReference type="EC" id="5.6.2.4"/>
    </reaction>
</comment>
<feature type="domain" description="Helicase C-terminal" evidence="18">
    <location>
        <begin position="482"/>
        <end position="666"/>
    </location>
</feature>
<dbReference type="GO" id="GO:0006281">
    <property type="term" value="P:DNA repair"/>
    <property type="evidence" value="ECO:0007669"/>
    <property type="project" value="UniProtKB-UniRule"/>
</dbReference>
<dbReference type="GO" id="GO:0016787">
    <property type="term" value="F:hydrolase activity"/>
    <property type="evidence" value="ECO:0007669"/>
    <property type="project" value="UniProtKB-KW"/>
</dbReference>
<keyword evidence="8" id="KW-0238">DNA-binding</keyword>
<dbReference type="SUPFAM" id="SSF50249">
    <property type="entry name" value="Nucleic acid-binding proteins"/>
    <property type="match status" value="1"/>
</dbReference>
<dbReference type="Gene3D" id="3.40.50.300">
    <property type="entry name" value="P-loop containing nucleotide triphosphate hydrolases"/>
    <property type="match status" value="2"/>
</dbReference>
<keyword evidence="5 15" id="KW-0378">Hydrolase</keyword>
<dbReference type="InterPro" id="IPR011545">
    <property type="entry name" value="DEAD/DEAH_box_helicase_dom"/>
</dbReference>
<evidence type="ECO:0000256" key="3">
    <source>
        <dbReference type="ARBA" id="ARBA00022741"/>
    </source>
</evidence>
<gene>
    <name evidence="19" type="ORF">FHX42_000546</name>
</gene>
<dbReference type="InterPro" id="IPR004609">
    <property type="entry name" value="ATP-dep_DNA_helicase_RecG"/>
</dbReference>
<evidence type="ECO:0000256" key="16">
    <source>
        <dbReference type="SAM" id="MobiDB-lite"/>
    </source>
</evidence>
<dbReference type="InterPro" id="IPR001650">
    <property type="entry name" value="Helicase_C-like"/>
</dbReference>
<dbReference type="PANTHER" id="PTHR47964:SF1">
    <property type="entry name" value="ATP-DEPENDENT DNA HELICASE HOMOLOG RECG, CHLOROPLASTIC"/>
    <property type="match status" value="1"/>
</dbReference>
<keyword evidence="20" id="KW-1185">Reference proteome</keyword>
<evidence type="ECO:0000256" key="6">
    <source>
        <dbReference type="ARBA" id="ARBA00022806"/>
    </source>
</evidence>
<evidence type="ECO:0000256" key="15">
    <source>
        <dbReference type="RuleBase" id="RU363016"/>
    </source>
</evidence>
<comment type="function">
    <text evidence="15">Plays a critical role in recombination and DNA repair. Helps process Holliday junction intermediates to mature products by catalyzing branch migration. Has replication fork regression activity, unwinds stalled or blocked replication forks to make a HJ that can be resolved. Has a DNA unwinding activity characteristic of a DNA helicase with 3'-5' polarity.</text>
</comment>
<dbReference type="SMART" id="SM00490">
    <property type="entry name" value="HELICc"/>
    <property type="match status" value="1"/>
</dbReference>
<evidence type="ECO:0000256" key="1">
    <source>
        <dbReference type="ARBA" id="ARBA00007504"/>
    </source>
</evidence>
<dbReference type="Pfam" id="PF17191">
    <property type="entry name" value="RecG_wedge"/>
    <property type="match status" value="1"/>
</dbReference>
<evidence type="ECO:0000256" key="2">
    <source>
        <dbReference type="ARBA" id="ARBA00017846"/>
    </source>
</evidence>
<evidence type="ECO:0000313" key="20">
    <source>
        <dbReference type="Proteomes" id="UP000569329"/>
    </source>
</evidence>
<dbReference type="GO" id="GO:0003677">
    <property type="term" value="F:DNA binding"/>
    <property type="evidence" value="ECO:0007669"/>
    <property type="project" value="UniProtKB-KW"/>
</dbReference>
<keyword evidence="3 15" id="KW-0547">Nucleotide-binding</keyword>
<keyword evidence="11" id="KW-0413">Isomerase</keyword>
<dbReference type="InterPro" id="IPR033454">
    <property type="entry name" value="RecG_wedge"/>
</dbReference>
<evidence type="ECO:0000259" key="18">
    <source>
        <dbReference type="PROSITE" id="PS51194"/>
    </source>
</evidence>
<dbReference type="Pfam" id="PF00270">
    <property type="entry name" value="DEAD"/>
    <property type="match status" value="1"/>
</dbReference>
<evidence type="ECO:0000256" key="11">
    <source>
        <dbReference type="ARBA" id="ARBA00023235"/>
    </source>
</evidence>
<keyword evidence="4 15" id="KW-0227">DNA damage</keyword>
<evidence type="ECO:0000256" key="12">
    <source>
        <dbReference type="ARBA" id="ARBA00034617"/>
    </source>
</evidence>
<evidence type="ECO:0000313" key="19">
    <source>
        <dbReference type="EMBL" id="MBA8823217.1"/>
    </source>
</evidence>
<dbReference type="GO" id="GO:0043138">
    <property type="term" value="F:3'-5' DNA helicase activity"/>
    <property type="evidence" value="ECO:0007669"/>
    <property type="project" value="UniProtKB-EC"/>
</dbReference>
<protein>
    <recommendedName>
        <fullName evidence="2 15">ATP-dependent DNA helicase RecG</fullName>
        <ecNumber evidence="13 15">5.6.2.4</ecNumber>
    </recommendedName>
</protein>
<dbReference type="Pfam" id="PF00271">
    <property type="entry name" value="Helicase_C"/>
    <property type="match status" value="1"/>
</dbReference>
<dbReference type="Proteomes" id="UP000569329">
    <property type="component" value="Unassembled WGS sequence"/>
</dbReference>
<dbReference type="PROSITE" id="PS51194">
    <property type="entry name" value="HELICASE_CTER"/>
    <property type="match status" value="1"/>
</dbReference>
<comment type="catalytic activity">
    <reaction evidence="14 15">
        <text>ATP + H2O = ADP + phosphate + H(+)</text>
        <dbReference type="Rhea" id="RHEA:13065"/>
        <dbReference type="ChEBI" id="CHEBI:15377"/>
        <dbReference type="ChEBI" id="CHEBI:15378"/>
        <dbReference type="ChEBI" id="CHEBI:30616"/>
        <dbReference type="ChEBI" id="CHEBI:43474"/>
        <dbReference type="ChEBI" id="CHEBI:456216"/>
        <dbReference type="EC" id="5.6.2.4"/>
    </reaction>
</comment>
<dbReference type="AlphaFoldDB" id="A0A839DUZ4"/>
<feature type="domain" description="Helicase ATP-binding" evidence="17">
    <location>
        <begin position="284"/>
        <end position="459"/>
    </location>
</feature>
<keyword evidence="7 15" id="KW-0067">ATP-binding</keyword>
<accession>A0A839DUZ4</accession>
<dbReference type="GO" id="GO:0006310">
    <property type="term" value="P:DNA recombination"/>
    <property type="evidence" value="ECO:0007669"/>
    <property type="project" value="UniProtKB-UniRule"/>
</dbReference>
<evidence type="ECO:0000256" key="14">
    <source>
        <dbReference type="ARBA" id="ARBA00048988"/>
    </source>
</evidence>
<dbReference type="SUPFAM" id="SSF52540">
    <property type="entry name" value="P-loop containing nucleoside triphosphate hydrolases"/>
    <property type="match status" value="2"/>
</dbReference>
<evidence type="ECO:0000256" key="9">
    <source>
        <dbReference type="ARBA" id="ARBA00023172"/>
    </source>
</evidence>
<dbReference type="InterPro" id="IPR014001">
    <property type="entry name" value="Helicase_ATP-bd"/>
</dbReference>
<evidence type="ECO:0000256" key="7">
    <source>
        <dbReference type="ARBA" id="ARBA00022840"/>
    </source>
</evidence>
<dbReference type="InterPro" id="IPR047112">
    <property type="entry name" value="RecG/Mfd"/>
</dbReference>
<dbReference type="EMBL" id="JACGWZ010000001">
    <property type="protein sequence ID" value="MBA8823217.1"/>
    <property type="molecule type" value="Genomic_DNA"/>
</dbReference>
<sequence>MTTGDTKLDRVLGAKTAKAFDSSLGLSTVGDLLRHYPRRYAERGELTAIAGLEIGEHATVLAQVERVSKRSMRSRRGTIVEARITDGHRSLNCTFFNQAWRERELLPGRKGLFAGKVTAYRNQLQLAHPEYQLFDAVTEQDEEEHSAAEQFASALIPVYPAAQGLPSWSIARCVRQVLDVWDGAEDPLPRQLLERRELEELEQALRKIHQPAQFSEVESARQRLKWDEALAVQLVLARMRESAREHPAPASPVRQEGLLSAFDRRLPFELTAGQREIGEQVAADLALEHPMNRLVQGEVGSGKTVVALRAMLQVVGSGRQAAMLAPTEVLAAQHARSLSGLLGELGTGGELGAPEHATRVTLLTGSMSAAQRKQALLDAASGQAGIVVGTHALIQDRVSFADLGLVVVDEQHRFGVEQRDALRARAGDEVSPHVLVMTATPIPRTVAMTVYGDLETSALRELPNGRSPIATTVVPVAEKPSWLERVWQRVREEVQAGHQVYVVCPRVGDDEAGKRTAEPEDGTEEPPSDEGEGQRRPPLAVLDIAEQLSAGPLSSVRLGALHGRLPTDEKDSVMRSFAAGELDVLVATTVVEVGVDVPNATVMVIMDADRFGVSQLHQLRGRVGRGSAAGLCLLVSEAMEGTTTRERLDAVASTTDGFELARLDLQLRREGDVLGATQAGRKSTLRMLSLLSDEELIAQARAEADAFVGDDPELTRYPGLSRMVAELVGDDRADFLDKT</sequence>
<evidence type="ECO:0000259" key="17">
    <source>
        <dbReference type="PROSITE" id="PS51192"/>
    </source>
</evidence>
<keyword evidence="10 15" id="KW-0234">DNA repair</keyword>
<evidence type="ECO:0000256" key="8">
    <source>
        <dbReference type="ARBA" id="ARBA00023125"/>
    </source>
</evidence>
<dbReference type="InterPro" id="IPR045562">
    <property type="entry name" value="RecG_dom3_C"/>
</dbReference>
<dbReference type="NCBIfam" id="NF008168">
    <property type="entry name" value="PRK10917.2-2"/>
    <property type="match status" value="1"/>
</dbReference>
<dbReference type="EC" id="5.6.2.4" evidence="13 15"/>
<dbReference type="Pfam" id="PF19833">
    <property type="entry name" value="RecG_dom3_C"/>
    <property type="match status" value="1"/>
</dbReference>
<dbReference type="PROSITE" id="PS51192">
    <property type="entry name" value="HELICASE_ATP_BIND_1"/>
    <property type="match status" value="1"/>
</dbReference>
<proteinExistence type="inferred from homology"/>
<evidence type="ECO:0000256" key="4">
    <source>
        <dbReference type="ARBA" id="ARBA00022763"/>
    </source>
</evidence>